<dbReference type="EMBL" id="KZ679012">
    <property type="protein sequence ID" value="PSS16893.1"/>
    <property type="molecule type" value="Genomic_DNA"/>
</dbReference>
<dbReference type="RefSeq" id="XP_024720401.1">
    <property type="nucleotide sequence ID" value="XM_024865177.1"/>
</dbReference>
<dbReference type="STRING" id="857342.A0A2T3B0J3"/>
<dbReference type="Proteomes" id="UP000241818">
    <property type="component" value="Unassembled WGS sequence"/>
</dbReference>
<sequence>MLSLGSRDFSEFRNLVEREKRVIANPTLLGCLAIPTGASVPYISRSKFVDTLSDRFGIYAPAVQRGLVLLYQVFLHYSEYPFPVSDPSGISFGPFLRGTILMAGLYEWSSRSGCSSPCQYGPHMGSALTYRAGSHADQRRRMFRFLATPLPDCEAGPGRKAKVGSKEETANFTVVAVPHFTYDLVPEGLVKGSDEYKAAAEEVVIQDDEDEREVDLLDVMIQTYPKPPIVASKKGKRPLSTSNNGPYRDSFLNVLQALPTYEKSLNRLWIQLADWREWVKLMLLSTFGVFSSHLDRMYMENEALEEALDAICFAFVEDPADSLTWEAFDAVVARTMPALFENPPDKGLLNLFRPFIRPLHNLDYETQLLPQIPDRILTYPRLAQIRTFFSPWDPLSQTMLFFSQALRPMNCSDVDGFRSWTGYRILIISGHGQSPSSNSKAPEQRQRFIVGAIICGSIRGPVALCPEGPNSEECRIQPFQLFPVQRVYGFQKEEVELDPRLKLSLPVGVDSRNWKSITSPTGKTRIAYLEDLNECIFEHGTCPSEEDEGQKWVPFGKGEPGVVKIAVDGWEVWGLGVS</sequence>
<keyword evidence="2" id="KW-1185">Reference proteome</keyword>
<protein>
    <recommendedName>
        <fullName evidence="3">TLDc domain-containing protein</fullName>
    </recommendedName>
</protein>
<proteinExistence type="predicted"/>
<dbReference type="OrthoDB" id="10658620at2759"/>
<dbReference type="AlphaFoldDB" id="A0A2T3B0J3"/>
<evidence type="ECO:0000313" key="1">
    <source>
        <dbReference type="EMBL" id="PSS16893.1"/>
    </source>
</evidence>
<evidence type="ECO:0000313" key="2">
    <source>
        <dbReference type="Proteomes" id="UP000241818"/>
    </source>
</evidence>
<evidence type="ECO:0008006" key="3">
    <source>
        <dbReference type="Google" id="ProtNLM"/>
    </source>
</evidence>
<gene>
    <name evidence="1" type="ORF">M430DRAFT_249944</name>
</gene>
<organism evidence="1 2">
    <name type="scientific">Amorphotheca resinae ATCC 22711</name>
    <dbReference type="NCBI Taxonomy" id="857342"/>
    <lineage>
        <taxon>Eukaryota</taxon>
        <taxon>Fungi</taxon>
        <taxon>Dikarya</taxon>
        <taxon>Ascomycota</taxon>
        <taxon>Pezizomycotina</taxon>
        <taxon>Leotiomycetes</taxon>
        <taxon>Helotiales</taxon>
        <taxon>Amorphothecaceae</taxon>
        <taxon>Amorphotheca</taxon>
    </lineage>
</organism>
<reference evidence="1 2" key="1">
    <citation type="journal article" date="2018" name="New Phytol.">
        <title>Comparative genomics and transcriptomics depict ericoid mycorrhizal fungi as versatile saprotrophs and plant mutualists.</title>
        <authorList>
            <person name="Martino E."/>
            <person name="Morin E."/>
            <person name="Grelet G.A."/>
            <person name="Kuo A."/>
            <person name="Kohler A."/>
            <person name="Daghino S."/>
            <person name="Barry K.W."/>
            <person name="Cichocki N."/>
            <person name="Clum A."/>
            <person name="Dockter R.B."/>
            <person name="Hainaut M."/>
            <person name="Kuo R.C."/>
            <person name="LaButti K."/>
            <person name="Lindahl B.D."/>
            <person name="Lindquist E.A."/>
            <person name="Lipzen A."/>
            <person name="Khouja H.R."/>
            <person name="Magnuson J."/>
            <person name="Murat C."/>
            <person name="Ohm R.A."/>
            <person name="Singer S.W."/>
            <person name="Spatafora J.W."/>
            <person name="Wang M."/>
            <person name="Veneault-Fourrey C."/>
            <person name="Henrissat B."/>
            <person name="Grigoriev I.V."/>
            <person name="Martin F.M."/>
            <person name="Perotto S."/>
        </authorList>
    </citation>
    <scope>NUCLEOTIDE SEQUENCE [LARGE SCALE GENOMIC DNA]</scope>
    <source>
        <strain evidence="1 2">ATCC 22711</strain>
    </source>
</reference>
<dbReference type="GeneID" id="36573258"/>
<accession>A0A2T3B0J3</accession>
<name>A0A2T3B0J3_AMORE</name>
<dbReference type="InParanoid" id="A0A2T3B0J3"/>